<comment type="caution">
    <text evidence="8">The sequence shown here is derived from an EMBL/GenBank/DDBJ whole genome shotgun (WGS) entry which is preliminary data.</text>
</comment>
<organism evidence="8 9">
    <name type="scientific">Cladorrhinum samala</name>
    <dbReference type="NCBI Taxonomy" id="585594"/>
    <lineage>
        <taxon>Eukaryota</taxon>
        <taxon>Fungi</taxon>
        <taxon>Dikarya</taxon>
        <taxon>Ascomycota</taxon>
        <taxon>Pezizomycotina</taxon>
        <taxon>Sordariomycetes</taxon>
        <taxon>Sordariomycetidae</taxon>
        <taxon>Sordariales</taxon>
        <taxon>Podosporaceae</taxon>
        <taxon>Cladorrhinum</taxon>
    </lineage>
</organism>
<comment type="subcellular location">
    <subcellularLocation>
        <location evidence="2">Endoplasmic reticulum</location>
    </subcellularLocation>
    <subcellularLocation>
        <location evidence="3">Membrane</location>
    </subcellularLocation>
    <subcellularLocation>
        <location evidence="1">Mitochondrion</location>
    </subcellularLocation>
</comment>
<name>A0AAV9H751_9PEZI</name>
<dbReference type="Proteomes" id="UP001321749">
    <property type="component" value="Unassembled WGS sequence"/>
</dbReference>
<reference evidence="8" key="1">
    <citation type="journal article" date="2023" name="Mol. Phylogenet. Evol.">
        <title>Genome-scale phylogeny and comparative genomics of the fungal order Sordariales.</title>
        <authorList>
            <person name="Hensen N."/>
            <person name="Bonometti L."/>
            <person name="Westerberg I."/>
            <person name="Brannstrom I.O."/>
            <person name="Guillou S."/>
            <person name="Cros-Aarteil S."/>
            <person name="Calhoun S."/>
            <person name="Haridas S."/>
            <person name="Kuo A."/>
            <person name="Mondo S."/>
            <person name="Pangilinan J."/>
            <person name="Riley R."/>
            <person name="LaButti K."/>
            <person name="Andreopoulos B."/>
            <person name="Lipzen A."/>
            <person name="Chen C."/>
            <person name="Yan M."/>
            <person name="Daum C."/>
            <person name="Ng V."/>
            <person name="Clum A."/>
            <person name="Steindorff A."/>
            <person name="Ohm R.A."/>
            <person name="Martin F."/>
            <person name="Silar P."/>
            <person name="Natvig D.O."/>
            <person name="Lalanne C."/>
            <person name="Gautier V."/>
            <person name="Ament-Velasquez S.L."/>
            <person name="Kruys A."/>
            <person name="Hutchinson M.I."/>
            <person name="Powell A.J."/>
            <person name="Barry K."/>
            <person name="Miller A.N."/>
            <person name="Grigoriev I.V."/>
            <person name="Debuchy R."/>
            <person name="Gladieux P."/>
            <person name="Hiltunen Thoren M."/>
            <person name="Johannesson H."/>
        </authorList>
    </citation>
    <scope>NUCLEOTIDE SEQUENCE</scope>
    <source>
        <strain evidence="8">PSN324</strain>
    </source>
</reference>
<dbReference type="SUPFAM" id="SSF53474">
    <property type="entry name" value="alpha/beta-Hydrolases"/>
    <property type="match status" value="1"/>
</dbReference>
<dbReference type="GO" id="GO:0016020">
    <property type="term" value="C:membrane"/>
    <property type="evidence" value="ECO:0007669"/>
    <property type="project" value="UniProtKB-SubCell"/>
</dbReference>
<dbReference type="PANTHER" id="PTHR48182">
    <property type="entry name" value="PROTEIN SERAC1"/>
    <property type="match status" value="1"/>
</dbReference>
<evidence type="ECO:0008006" key="10">
    <source>
        <dbReference type="Google" id="ProtNLM"/>
    </source>
</evidence>
<evidence type="ECO:0000256" key="1">
    <source>
        <dbReference type="ARBA" id="ARBA00004173"/>
    </source>
</evidence>
<dbReference type="EMBL" id="MU865206">
    <property type="protein sequence ID" value="KAK4456498.1"/>
    <property type="molecule type" value="Genomic_DNA"/>
</dbReference>
<keyword evidence="4" id="KW-0256">Endoplasmic reticulum</keyword>
<dbReference type="PANTHER" id="PTHR48182:SF2">
    <property type="entry name" value="PROTEIN SERAC1"/>
    <property type="match status" value="1"/>
</dbReference>
<dbReference type="AlphaFoldDB" id="A0AAV9H751"/>
<sequence>MEPSPDLLVNPIVHTNTSGTTRSLLSRTFTLGGSSAQDGDSGPKGPPGPTTLHVPSGRDPAVADIIFVHRLIKWGEWLPRDTAFQDVRIHSFGYPKALSRKSILNVADFARSLLAAVKESPVKTLGNQPRIIFSHSMGGLVVKKALILAHQEHGLQPTSQRICSLFFLATLHNGAAIAQTIARLLTMAGASPFVDDLFPQSPLLQAIREDFPLHNAITPKSSSCRSMKSRPRA</sequence>
<protein>
    <recommendedName>
        <fullName evidence="10">GPI inositol-deacylase</fullName>
    </recommendedName>
</protein>
<evidence type="ECO:0000256" key="4">
    <source>
        <dbReference type="ARBA" id="ARBA00022824"/>
    </source>
</evidence>
<dbReference type="GO" id="GO:0005783">
    <property type="term" value="C:endoplasmic reticulum"/>
    <property type="evidence" value="ECO:0007669"/>
    <property type="project" value="UniProtKB-SubCell"/>
</dbReference>
<evidence type="ECO:0000256" key="2">
    <source>
        <dbReference type="ARBA" id="ARBA00004240"/>
    </source>
</evidence>
<reference evidence="8" key="2">
    <citation type="submission" date="2023-06" db="EMBL/GenBank/DDBJ databases">
        <authorList>
            <consortium name="Lawrence Berkeley National Laboratory"/>
            <person name="Mondo S.J."/>
            <person name="Hensen N."/>
            <person name="Bonometti L."/>
            <person name="Westerberg I."/>
            <person name="Brannstrom I.O."/>
            <person name="Guillou S."/>
            <person name="Cros-Aarteil S."/>
            <person name="Calhoun S."/>
            <person name="Haridas S."/>
            <person name="Kuo A."/>
            <person name="Pangilinan J."/>
            <person name="Riley R."/>
            <person name="Labutti K."/>
            <person name="Andreopoulos B."/>
            <person name="Lipzen A."/>
            <person name="Chen C."/>
            <person name="Yanf M."/>
            <person name="Daum C."/>
            <person name="Ng V."/>
            <person name="Clum A."/>
            <person name="Steindorff A."/>
            <person name="Ohm R."/>
            <person name="Martin F."/>
            <person name="Silar P."/>
            <person name="Natvig D."/>
            <person name="Lalanne C."/>
            <person name="Gautier V."/>
            <person name="Ament-Velasquez S.L."/>
            <person name="Kruys A."/>
            <person name="Hutchinson M.I."/>
            <person name="Powell A.J."/>
            <person name="Barry K."/>
            <person name="Miller A.N."/>
            <person name="Grigoriev I.V."/>
            <person name="Debuchy R."/>
            <person name="Gladieux P."/>
            <person name="Thoren M.H."/>
            <person name="Johannesson H."/>
        </authorList>
    </citation>
    <scope>NUCLEOTIDE SEQUENCE</scope>
    <source>
        <strain evidence="8">PSN324</strain>
    </source>
</reference>
<proteinExistence type="predicted"/>
<keyword evidence="9" id="KW-1185">Reference proteome</keyword>
<dbReference type="GO" id="GO:0005739">
    <property type="term" value="C:mitochondrion"/>
    <property type="evidence" value="ECO:0007669"/>
    <property type="project" value="UniProtKB-SubCell"/>
</dbReference>
<dbReference type="InterPro" id="IPR029058">
    <property type="entry name" value="AB_hydrolase_fold"/>
</dbReference>
<gene>
    <name evidence="8" type="ORF">QBC42DRAFT_301962</name>
</gene>
<evidence type="ECO:0000256" key="5">
    <source>
        <dbReference type="ARBA" id="ARBA00023128"/>
    </source>
</evidence>
<evidence type="ECO:0000313" key="9">
    <source>
        <dbReference type="Proteomes" id="UP001321749"/>
    </source>
</evidence>
<evidence type="ECO:0000256" key="6">
    <source>
        <dbReference type="ARBA" id="ARBA00023136"/>
    </source>
</evidence>
<keyword evidence="6" id="KW-0472">Membrane</keyword>
<dbReference type="Gene3D" id="3.40.50.1820">
    <property type="entry name" value="alpha/beta hydrolase"/>
    <property type="match status" value="1"/>
</dbReference>
<feature type="region of interest" description="Disordered" evidence="7">
    <location>
        <begin position="30"/>
        <end position="55"/>
    </location>
</feature>
<evidence type="ECO:0000256" key="7">
    <source>
        <dbReference type="SAM" id="MobiDB-lite"/>
    </source>
</evidence>
<keyword evidence="5" id="KW-0496">Mitochondrion</keyword>
<evidence type="ECO:0000313" key="8">
    <source>
        <dbReference type="EMBL" id="KAK4456498.1"/>
    </source>
</evidence>
<dbReference type="InterPro" id="IPR052374">
    <property type="entry name" value="SERAC1"/>
</dbReference>
<evidence type="ECO:0000256" key="3">
    <source>
        <dbReference type="ARBA" id="ARBA00004370"/>
    </source>
</evidence>
<accession>A0AAV9H751</accession>